<proteinExistence type="inferred from homology"/>
<dbReference type="InterPro" id="IPR028581">
    <property type="entry name" value="DeoC_typeI"/>
</dbReference>
<gene>
    <name evidence="8" type="ORF">CTheo_6922</name>
</gene>
<dbReference type="SMART" id="SM01133">
    <property type="entry name" value="DeoC"/>
    <property type="match status" value="1"/>
</dbReference>
<dbReference type="PANTHER" id="PTHR10889">
    <property type="entry name" value="DEOXYRIBOSE-PHOSPHATE ALDOLASE"/>
    <property type="match status" value="1"/>
</dbReference>
<keyword evidence="4" id="KW-0456">Lyase</keyword>
<evidence type="ECO:0000256" key="5">
    <source>
        <dbReference type="ARBA" id="ARBA00023270"/>
    </source>
</evidence>
<dbReference type="InterPro" id="IPR011343">
    <property type="entry name" value="DeoC"/>
</dbReference>
<dbReference type="Pfam" id="PF11022">
    <property type="entry name" value="ATP19"/>
    <property type="match status" value="1"/>
</dbReference>
<protein>
    <recommendedName>
        <fullName evidence="2">deoxyribose-phosphate aldolase</fullName>
        <ecNumber evidence="2">4.1.2.4</ecNumber>
    </recommendedName>
    <alternativeName>
        <fullName evidence="6">2-deoxy-D-ribose 5-phosphate aldolase</fullName>
    </alternativeName>
</protein>
<dbReference type="SUPFAM" id="SSF51569">
    <property type="entry name" value="Aldolase"/>
    <property type="match status" value="1"/>
</dbReference>
<dbReference type="Pfam" id="PF01791">
    <property type="entry name" value="DeoC"/>
    <property type="match status" value="1"/>
</dbReference>
<sequence>MPTVKVKVSLRDLSKMIDVSLLHPTMTDAEILAGLNIARSFDAAAACVKPYAVTMAVEALEGTTVKVCPVIGFPAGNSTTAVKVFEATEVVKQGAHEVDMVINVGKALSGEWDYVAEEIKQINTAVRGGGAILKVIFETDYLKDEHIIKLCHICAEHDVAFVKTSTGYGFVKQPNGMYNYAGATDHVLKLMRQHSPEKVQVKAAGGIRTLDDLLRVRALGITRVGATTTKEMLQEAVKRGIGRECTEVDVQIPEMNTMCLNPDAYYGTLSHSVNTQTTSWEDISGVIAGRRIANEYLSLGTLFTTGALAYGATKMGGSKKKEPDNVVDKVKSALGVGESEEESFIRKFIEDAEKEGSKH</sequence>
<evidence type="ECO:0000256" key="4">
    <source>
        <dbReference type="ARBA" id="ARBA00023239"/>
    </source>
</evidence>
<dbReference type="Proteomes" id="UP000383932">
    <property type="component" value="Unassembled WGS sequence"/>
</dbReference>
<dbReference type="GO" id="GO:0004139">
    <property type="term" value="F:deoxyribose-phosphate aldolase activity"/>
    <property type="evidence" value="ECO:0007669"/>
    <property type="project" value="UniProtKB-EC"/>
</dbReference>
<comment type="caution">
    <text evidence="8">The sequence shown here is derived from an EMBL/GenBank/DDBJ whole genome shotgun (WGS) entry which is preliminary data.</text>
</comment>
<dbReference type="InterPro" id="IPR002915">
    <property type="entry name" value="DeoC/FbaB/LacD_aldolase"/>
</dbReference>
<keyword evidence="3" id="KW-0963">Cytoplasm</keyword>
<evidence type="ECO:0000313" key="8">
    <source>
        <dbReference type="EMBL" id="KAB5589627.1"/>
    </source>
</evidence>
<dbReference type="HAMAP" id="MF_00114">
    <property type="entry name" value="DeoC_type1"/>
    <property type="match status" value="1"/>
</dbReference>
<evidence type="ECO:0000256" key="1">
    <source>
        <dbReference type="ARBA" id="ARBA00010936"/>
    </source>
</evidence>
<dbReference type="GO" id="GO:0016052">
    <property type="term" value="P:carbohydrate catabolic process"/>
    <property type="evidence" value="ECO:0007669"/>
    <property type="project" value="TreeGrafter"/>
</dbReference>
<dbReference type="CDD" id="cd00959">
    <property type="entry name" value="DeoC"/>
    <property type="match status" value="1"/>
</dbReference>
<dbReference type="EMBL" id="SSOP01000246">
    <property type="protein sequence ID" value="KAB5589627.1"/>
    <property type="molecule type" value="Genomic_DNA"/>
</dbReference>
<dbReference type="InterPro" id="IPR013785">
    <property type="entry name" value="Aldolase_TIM"/>
</dbReference>
<reference evidence="8 9" key="1">
    <citation type="journal article" date="2019" name="Fungal Biol. Biotechnol.">
        <title>Draft genome sequence of fastidious pathogen Ceratobasidium theobromae, which causes vascular-streak dieback in Theobroma cacao.</title>
        <authorList>
            <person name="Ali S.S."/>
            <person name="Asman A."/>
            <person name="Shao J."/>
            <person name="Firmansyah A.P."/>
            <person name="Susilo A.W."/>
            <person name="Rosmana A."/>
            <person name="McMahon P."/>
            <person name="Junaid M."/>
            <person name="Guest D."/>
            <person name="Kheng T.Y."/>
            <person name="Meinhardt L.W."/>
            <person name="Bailey B.A."/>
        </authorList>
    </citation>
    <scope>NUCLEOTIDE SEQUENCE [LARGE SCALE GENOMIC DNA]</scope>
    <source>
        <strain evidence="8 9">CT2</strain>
    </source>
</reference>
<dbReference type="OrthoDB" id="70823at2759"/>
<dbReference type="PANTHER" id="PTHR10889:SF1">
    <property type="entry name" value="DEOXYRIBOSE-PHOSPHATE ALDOLASE"/>
    <property type="match status" value="1"/>
</dbReference>
<evidence type="ECO:0000256" key="7">
    <source>
        <dbReference type="ARBA" id="ARBA00048791"/>
    </source>
</evidence>
<comment type="catalytic activity">
    <reaction evidence="7">
        <text>2-deoxy-D-ribose 5-phosphate = D-glyceraldehyde 3-phosphate + acetaldehyde</text>
        <dbReference type="Rhea" id="RHEA:12821"/>
        <dbReference type="ChEBI" id="CHEBI:15343"/>
        <dbReference type="ChEBI" id="CHEBI:59776"/>
        <dbReference type="ChEBI" id="CHEBI:62877"/>
        <dbReference type="EC" id="4.1.2.4"/>
    </reaction>
</comment>
<keyword evidence="9" id="KW-1185">Reference proteome</keyword>
<comment type="similarity">
    <text evidence="1">Belongs to the DeoC/FbaB aldolase family. DeoC type 1 subfamily.</text>
</comment>
<accession>A0A5N5QE76</accession>
<organism evidence="8 9">
    <name type="scientific">Ceratobasidium theobromae</name>
    <dbReference type="NCBI Taxonomy" id="1582974"/>
    <lineage>
        <taxon>Eukaryota</taxon>
        <taxon>Fungi</taxon>
        <taxon>Dikarya</taxon>
        <taxon>Basidiomycota</taxon>
        <taxon>Agaricomycotina</taxon>
        <taxon>Agaricomycetes</taxon>
        <taxon>Cantharellales</taxon>
        <taxon>Ceratobasidiaceae</taxon>
        <taxon>Ceratobasidium</taxon>
    </lineage>
</organism>
<evidence type="ECO:0000256" key="2">
    <source>
        <dbReference type="ARBA" id="ARBA00012515"/>
    </source>
</evidence>
<dbReference type="InterPro" id="IPR021278">
    <property type="entry name" value="ATP19"/>
</dbReference>
<dbReference type="GO" id="GO:0046386">
    <property type="term" value="P:deoxyribose phosphate catabolic process"/>
    <property type="evidence" value="ECO:0007669"/>
    <property type="project" value="UniProtKB-UniPathway"/>
</dbReference>
<dbReference type="GO" id="GO:0009264">
    <property type="term" value="P:deoxyribonucleotide catabolic process"/>
    <property type="evidence" value="ECO:0007669"/>
    <property type="project" value="InterPro"/>
</dbReference>
<name>A0A5N5QE76_9AGAM</name>
<keyword evidence="5" id="KW-0704">Schiff base</keyword>
<dbReference type="GO" id="GO:0005737">
    <property type="term" value="C:cytoplasm"/>
    <property type="evidence" value="ECO:0007669"/>
    <property type="project" value="InterPro"/>
</dbReference>
<dbReference type="EC" id="4.1.2.4" evidence="2"/>
<evidence type="ECO:0000256" key="3">
    <source>
        <dbReference type="ARBA" id="ARBA00022490"/>
    </source>
</evidence>
<evidence type="ECO:0000313" key="9">
    <source>
        <dbReference type="Proteomes" id="UP000383932"/>
    </source>
</evidence>
<dbReference type="NCBIfam" id="TIGR00126">
    <property type="entry name" value="deoC"/>
    <property type="match status" value="1"/>
</dbReference>
<dbReference type="UniPathway" id="UPA00002">
    <property type="reaction ID" value="UER00468"/>
</dbReference>
<evidence type="ECO:0000256" key="6">
    <source>
        <dbReference type="ARBA" id="ARBA00032755"/>
    </source>
</evidence>
<dbReference type="AlphaFoldDB" id="A0A5N5QE76"/>
<dbReference type="Gene3D" id="3.20.20.70">
    <property type="entry name" value="Aldolase class I"/>
    <property type="match status" value="1"/>
</dbReference>